<dbReference type="EMBL" id="CP121196">
    <property type="protein sequence ID" value="XBH17341.1"/>
    <property type="molecule type" value="Genomic_DNA"/>
</dbReference>
<sequence>MPVDEELATLSYSHGEDRPLLNLTIGDLLHRTSSRYPNRLALASRHQSRRMTWAQLSDAADRVARGLWSLGIRRGDRVGLWSTNCIEWVMLHMGCACAGVALVNVNPAYRSHELQYTLTRSRMKAIFLWHQDKRADYQEILERACHGLRLDLQHTIYFDSPAWPALLDAPGQLPDRVAVEDVANIQYTSGTTGLPKGVMLTHHNVVNNGQFLAHGFHYSELDSIVVPVPLFHCYGCVIGTMSALNSGAALILPNWTFDARATLQAVHDERATSVYGVPAMYVAEFGLPDFSTFDFTSLRTGMMSGAPCPVELMKRVLNEMHIGELVIAYGQTETSPVVTMSDASDSLEIRVNTVGRAMPQTEIQVISTTDGARLPIGMQGELCVRGYAVMKGYDGDPVGTADVVKPDGWLHTGDLGVMRADGCIHITGRSRDVIIRGGENIYPREVEEFLYTNPKVGEVQVVGIPNERLGEIVVAWVRLRPGAEATEGEIREWCKSQIAYYKIPEHVRFVDEFPATLSGKIQKYKIREFEIEARGLQSIATTATA</sequence>
<keyword evidence="2" id="KW-0436">Ligase</keyword>
<dbReference type="Gene3D" id="3.40.50.12780">
    <property type="entry name" value="N-terminal domain of ligase-like"/>
    <property type="match status" value="1"/>
</dbReference>
<dbReference type="GO" id="GO:0031956">
    <property type="term" value="F:medium-chain fatty acid-CoA ligase activity"/>
    <property type="evidence" value="ECO:0007669"/>
    <property type="project" value="TreeGrafter"/>
</dbReference>
<dbReference type="PANTHER" id="PTHR43201:SF5">
    <property type="entry name" value="MEDIUM-CHAIN ACYL-COA LIGASE ACSF2, MITOCHONDRIAL"/>
    <property type="match status" value="1"/>
</dbReference>
<reference evidence="5" key="1">
    <citation type="submission" date="2023-03" db="EMBL/GenBank/DDBJ databases">
        <title>Edaphobacter sp.</title>
        <authorList>
            <person name="Huber K.J."/>
            <person name="Papendorf J."/>
            <person name="Pilke C."/>
            <person name="Bunk B."/>
            <person name="Sproeer C."/>
            <person name="Pester M."/>
        </authorList>
    </citation>
    <scope>NUCLEOTIDE SEQUENCE</scope>
    <source>
        <strain evidence="5">DSM 110680</strain>
    </source>
</reference>
<dbReference type="SUPFAM" id="SSF56801">
    <property type="entry name" value="Acetyl-CoA synthetase-like"/>
    <property type="match status" value="1"/>
</dbReference>
<evidence type="ECO:0000259" key="3">
    <source>
        <dbReference type="Pfam" id="PF00501"/>
    </source>
</evidence>
<dbReference type="FunFam" id="3.30.300.30:FF:000008">
    <property type="entry name" value="2,3-dihydroxybenzoate-AMP ligase"/>
    <property type="match status" value="1"/>
</dbReference>
<dbReference type="Pfam" id="PF13193">
    <property type="entry name" value="AMP-binding_C"/>
    <property type="match status" value="1"/>
</dbReference>
<dbReference type="GO" id="GO:0006631">
    <property type="term" value="P:fatty acid metabolic process"/>
    <property type="evidence" value="ECO:0007669"/>
    <property type="project" value="TreeGrafter"/>
</dbReference>
<name>A0AAU7DKP5_9BACT</name>
<comment type="similarity">
    <text evidence="1">Belongs to the ATP-dependent AMP-binding enzyme family.</text>
</comment>
<evidence type="ECO:0000259" key="4">
    <source>
        <dbReference type="Pfam" id="PF13193"/>
    </source>
</evidence>
<dbReference type="RefSeq" id="WP_348262572.1">
    <property type="nucleotide sequence ID" value="NZ_CP121196.1"/>
</dbReference>
<accession>A0AAU7DKP5</accession>
<dbReference type="CDD" id="cd05917">
    <property type="entry name" value="FACL_like_2"/>
    <property type="match status" value="1"/>
</dbReference>
<dbReference type="PANTHER" id="PTHR43201">
    <property type="entry name" value="ACYL-COA SYNTHETASE"/>
    <property type="match status" value="1"/>
</dbReference>
<dbReference type="InterPro" id="IPR020845">
    <property type="entry name" value="AMP-binding_CS"/>
</dbReference>
<protein>
    <submittedName>
        <fullName evidence="5">AMP-binding protein</fullName>
    </submittedName>
</protein>
<organism evidence="5">
    <name type="scientific">Telmatobacter sp. DSM 110680</name>
    <dbReference type="NCBI Taxonomy" id="3036704"/>
    <lineage>
        <taxon>Bacteria</taxon>
        <taxon>Pseudomonadati</taxon>
        <taxon>Acidobacteriota</taxon>
        <taxon>Terriglobia</taxon>
        <taxon>Terriglobales</taxon>
        <taxon>Acidobacteriaceae</taxon>
        <taxon>Telmatobacter</taxon>
    </lineage>
</organism>
<evidence type="ECO:0000256" key="1">
    <source>
        <dbReference type="ARBA" id="ARBA00006432"/>
    </source>
</evidence>
<dbReference type="PROSITE" id="PS00455">
    <property type="entry name" value="AMP_BINDING"/>
    <property type="match status" value="1"/>
</dbReference>
<proteinExistence type="inferred from homology"/>
<dbReference type="InterPro" id="IPR042099">
    <property type="entry name" value="ANL_N_sf"/>
</dbReference>
<evidence type="ECO:0000313" key="5">
    <source>
        <dbReference type="EMBL" id="XBH17341.1"/>
    </source>
</evidence>
<evidence type="ECO:0000256" key="2">
    <source>
        <dbReference type="ARBA" id="ARBA00022598"/>
    </source>
</evidence>
<dbReference type="Gene3D" id="3.30.300.30">
    <property type="match status" value="1"/>
</dbReference>
<dbReference type="InterPro" id="IPR025110">
    <property type="entry name" value="AMP-bd_C"/>
</dbReference>
<gene>
    <name evidence="5" type="ORF">P8935_22595</name>
</gene>
<feature type="domain" description="AMP-dependent synthetase/ligase" evidence="3">
    <location>
        <begin position="30"/>
        <end position="393"/>
    </location>
</feature>
<dbReference type="InterPro" id="IPR045851">
    <property type="entry name" value="AMP-bd_C_sf"/>
</dbReference>
<dbReference type="InterPro" id="IPR000873">
    <property type="entry name" value="AMP-dep_synth/lig_dom"/>
</dbReference>
<dbReference type="AlphaFoldDB" id="A0AAU7DKP5"/>
<feature type="domain" description="AMP-binding enzyme C-terminal" evidence="4">
    <location>
        <begin position="445"/>
        <end position="520"/>
    </location>
</feature>
<dbReference type="Pfam" id="PF00501">
    <property type="entry name" value="AMP-binding"/>
    <property type="match status" value="1"/>
</dbReference>